<evidence type="ECO:0000256" key="3">
    <source>
        <dbReference type="ARBA" id="ARBA00004906"/>
    </source>
</evidence>
<dbReference type="RefSeq" id="XP_040662643.1">
    <property type="nucleotide sequence ID" value="XM_040808564.1"/>
</dbReference>
<gene>
    <name evidence="19" type="ORF">ASPVEDRAFT_158697</name>
</gene>
<dbReference type="InterPro" id="IPR054476">
    <property type="entry name" value="Ltn1_N"/>
</dbReference>
<comment type="catalytic activity">
    <reaction evidence="1 16">
        <text>S-ubiquitinyl-[E2 ubiquitin-conjugating enzyme]-L-cysteine + [acceptor protein]-L-lysine = [E2 ubiquitin-conjugating enzyme]-L-cysteine + N(6)-ubiquitinyl-[acceptor protein]-L-lysine.</text>
        <dbReference type="EC" id="2.3.2.27"/>
    </reaction>
</comment>
<keyword evidence="11 15" id="KW-0863">Zinc-finger</keyword>
<evidence type="ECO:0000259" key="18">
    <source>
        <dbReference type="PROSITE" id="PS50089"/>
    </source>
</evidence>
<dbReference type="Pfam" id="PF23009">
    <property type="entry name" value="UBC_like"/>
    <property type="match status" value="1"/>
</dbReference>
<comment type="function">
    <text evidence="16">E3 ubiquitin-protein ligase. Component of the ribosome quality control complex (RQC), a ribosome-associated complex that mediates ubiquitination and extraction of incompletely synthesized nascent chains for proteasomal degradation.</text>
</comment>
<dbReference type="InterPro" id="IPR039804">
    <property type="entry name" value="RING-CH-C4HC3_LTN1"/>
</dbReference>
<evidence type="ECO:0000256" key="11">
    <source>
        <dbReference type="ARBA" id="ARBA00022771"/>
    </source>
</evidence>
<evidence type="ECO:0000256" key="1">
    <source>
        <dbReference type="ARBA" id="ARBA00000900"/>
    </source>
</evidence>
<dbReference type="SUPFAM" id="SSF57850">
    <property type="entry name" value="RING/U-box"/>
    <property type="match status" value="1"/>
</dbReference>
<dbReference type="Gene3D" id="3.30.40.10">
    <property type="entry name" value="Zinc/RING finger domain, C3HC4 (zinc finger)"/>
    <property type="match status" value="1"/>
</dbReference>
<comment type="pathway">
    <text evidence="3 16">Protein modification; protein ubiquitination.</text>
</comment>
<dbReference type="InterPro" id="IPR016024">
    <property type="entry name" value="ARM-type_fold"/>
</dbReference>
<evidence type="ECO:0000256" key="9">
    <source>
        <dbReference type="ARBA" id="ARBA00022723"/>
    </source>
</evidence>
<dbReference type="GO" id="GO:1990112">
    <property type="term" value="C:RQC complex"/>
    <property type="evidence" value="ECO:0007669"/>
    <property type="project" value="UniProtKB-UniRule"/>
</dbReference>
<comment type="similarity">
    <text evidence="4 16">Belongs to the LTN1 family.</text>
</comment>
<dbReference type="GO" id="GO:1990116">
    <property type="term" value="P:ribosome-associated ubiquitin-dependent protein catabolic process"/>
    <property type="evidence" value="ECO:0007669"/>
    <property type="project" value="UniProtKB-UniRule"/>
</dbReference>
<evidence type="ECO:0000313" key="19">
    <source>
        <dbReference type="EMBL" id="OJI96880.1"/>
    </source>
</evidence>
<dbReference type="Pfam" id="PF22999">
    <property type="entry name" value="LTN1_E3_ligase_6th"/>
    <property type="match status" value="1"/>
</dbReference>
<keyword evidence="8 16" id="KW-0808">Transferase</keyword>
<dbReference type="GO" id="GO:0061630">
    <property type="term" value="F:ubiquitin protein ligase activity"/>
    <property type="evidence" value="ECO:0007669"/>
    <property type="project" value="UniProtKB-UniRule"/>
</dbReference>
<dbReference type="PANTHER" id="PTHR12389">
    <property type="entry name" value="ZINC FINGER PROTEIN 294"/>
    <property type="match status" value="1"/>
</dbReference>
<dbReference type="UniPathway" id="UPA00143"/>
<proteinExistence type="inferred from homology"/>
<dbReference type="SMART" id="SM01197">
    <property type="entry name" value="FANCL_C"/>
    <property type="match status" value="1"/>
</dbReference>
<organism evidence="19 20">
    <name type="scientific">Aspergillus versicolor CBS 583.65</name>
    <dbReference type="NCBI Taxonomy" id="1036611"/>
    <lineage>
        <taxon>Eukaryota</taxon>
        <taxon>Fungi</taxon>
        <taxon>Dikarya</taxon>
        <taxon>Ascomycota</taxon>
        <taxon>Pezizomycotina</taxon>
        <taxon>Eurotiomycetes</taxon>
        <taxon>Eurotiomycetidae</taxon>
        <taxon>Eurotiales</taxon>
        <taxon>Aspergillaceae</taxon>
        <taxon>Aspergillus</taxon>
        <taxon>Aspergillus subgen. Nidulantes</taxon>
    </lineage>
</organism>
<dbReference type="PANTHER" id="PTHR12389:SF0">
    <property type="entry name" value="E3 UBIQUITIN-PROTEIN LIGASE LISTERIN"/>
    <property type="match status" value="1"/>
</dbReference>
<keyword evidence="20" id="KW-1185">Reference proteome</keyword>
<dbReference type="InterPro" id="IPR001841">
    <property type="entry name" value="Znf_RING"/>
</dbReference>
<dbReference type="PROSITE" id="PS50089">
    <property type="entry name" value="ZF_RING_2"/>
    <property type="match status" value="1"/>
</dbReference>
<evidence type="ECO:0000256" key="4">
    <source>
        <dbReference type="ARBA" id="ARBA00007997"/>
    </source>
</evidence>
<evidence type="ECO:0000256" key="14">
    <source>
        <dbReference type="ARBA" id="ARBA00055150"/>
    </source>
</evidence>
<keyword evidence="7" id="KW-0963">Cytoplasm</keyword>
<evidence type="ECO:0000256" key="16">
    <source>
        <dbReference type="RuleBase" id="RU367090"/>
    </source>
</evidence>
<dbReference type="SMART" id="SM00184">
    <property type="entry name" value="RING"/>
    <property type="match status" value="1"/>
</dbReference>
<evidence type="ECO:0000256" key="8">
    <source>
        <dbReference type="ARBA" id="ARBA00022679"/>
    </source>
</evidence>
<evidence type="ECO:0000256" key="13">
    <source>
        <dbReference type="ARBA" id="ARBA00022833"/>
    </source>
</evidence>
<evidence type="ECO:0000256" key="17">
    <source>
        <dbReference type="SAM" id="MobiDB-lite"/>
    </source>
</evidence>
<dbReference type="STRING" id="1036611.A0A1L9P5T8"/>
<keyword evidence="13 16" id="KW-0862">Zinc</keyword>
<dbReference type="InterPro" id="IPR054477">
    <property type="entry name" value="LTN1_E3_ligase_6th"/>
</dbReference>
<evidence type="ECO:0000256" key="15">
    <source>
        <dbReference type="PROSITE-ProRule" id="PRU00175"/>
    </source>
</evidence>
<feature type="region of interest" description="Disordered" evidence="17">
    <location>
        <begin position="1"/>
        <end position="22"/>
    </location>
</feature>
<dbReference type="GO" id="GO:0005829">
    <property type="term" value="C:cytosol"/>
    <property type="evidence" value="ECO:0007669"/>
    <property type="project" value="UniProtKB-SubCell"/>
</dbReference>
<dbReference type="CDD" id="cd16491">
    <property type="entry name" value="RING-CH-C4HC3_LTN1"/>
    <property type="match status" value="1"/>
</dbReference>
<evidence type="ECO:0000256" key="10">
    <source>
        <dbReference type="ARBA" id="ARBA00022737"/>
    </source>
</evidence>
<reference evidence="20" key="1">
    <citation type="journal article" date="2017" name="Genome Biol.">
        <title>Comparative genomics reveals high biological diversity and specific adaptations in the industrially and medically important fungal genus Aspergillus.</title>
        <authorList>
            <person name="de Vries R.P."/>
            <person name="Riley R."/>
            <person name="Wiebenga A."/>
            <person name="Aguilar-Osorio G."/>
            <person name="Amillis S."/>
            <person name="Uchima C.A."/>
            <person name="Anderluh G."/>
            <person name="Asadollahi M."/>
            <person name="Askin M."/>
            <person name="Barry K."/>
            <person name="Battaglia E."/>
            <person name="Bayram O."/>
            <person name="Benocci T."/>
            <person name="Braus-Stromeyer S.A."/>
            <person name="Caldana C."/>
            <person name="Canovas D."/>
            <person name="Cerqueira G.C."/>
            <person name="Chen F."/>
            <person name="Chen W."/>
            <person name="Choi C."/>
            <person name="Clum A."/>
            <person name="Dos Santos R.A."/>
            <person name="Damasio A.R."/>
            <person name="Diallinas G."/>
            <person name="Emri T."/>
            <person name="Fekete E."/>
            <person name="Flipphi M."/>
            <person name="Freyberg S."/>
            <person name="Gallo A."/>
            <person name="Gournas C."/>
            <person name="Habgood R."/>
            <person name="Hainaut M."/>
            <person name="Harispe M.L."/>
            <person name="Henrissat B."/>
            <person name="Hilden K.S."/>
            <person name="Hope R."/>
            <person name="Hossain A."/>
            <person name="Karabika E."/>
            <person name="Karaffa L."/>
            <person name="Karanyi Z."/>
            <person name="Krasevec N."/>
            <person name="Kuo A."/>
            <person name="Kusch H."/>
            <person name="LaButti K."/>
            <person name="Lagendijk E.L."/>
            <person name="Lapidus A."/>
            <person name="Levasseur A."/>
            <person name="Lindquist E."/>
            <person name="Lipzen A."/>
            <person name="Logrieco A.F."/>
            <person name="MacCabe A."/>
            <person name="Maekelae M.R."/>
            <person name="Malavazi I."/>
            <person name="Melin P."/>
            <person name="Meyer V."/>
            <person name="Mielnichuk N."/>
            <person name="Miskei M."/>
            <person name="Molnar A.P."/>
            <person name="Mule G."/>
            <person name="Ngan C.Y."/>
            <person name="Orejas M."/>
            <person name="Orosz E."/>
            <person name="Ouedraogo J.P."/>
            <person name="Overkamp K.M."/>
            <person name="Park H.-S."/>
            <person name="Perrone G."/>
            <person name="Piumi F."/>
            <person name="Punt P.J."/>
            <person name="Ram A.F."/>
            <person name="Ramon A."/>
            <person name="Rauscher S."/>
            <person name="Record E."/>
            <person name="Riano-Pachon D.M."/>
            <person name="Robert V."/>
            <person name="Roehrig J."/>
            <person name="Ruller R."/>
            <person name="Salamov A."/>
            <person name="Salih N.S."/>
            <person name="Samson R.A."/>
            <person name="Sandor E."/>
            <person name="Sanguinetti M."/>
            <person name="Schuetze T."/>
            <person name="Sepcic K."/>
            <person name="Shelest E."/>
            <person name="Sherlock G."/>
            <person name="Sophianopoulou V."/>
            <person name="Squina F.M."/>
            <person name="Sun H."/>
            <person name="Susca A."/>
            <person name="Todd R.B."/>
            <person name="Tsang A."/>
            <person name="Unkles S.E."/>
            <person name="van de Wiele N."/>
            <person name="van Rossen-Uffink D."/>
            <person name="Oliveira J.V."/>
            <person name="Vesth T.C."/>
            <person name="Visser J."/>
            <person name="Yu J.-H."/>
            <person name="Zhou M."/>
            <person name="Andersen M.R."/>
            <person name="Archer D.B."/>
            <person name="Baker S.E."/>
            <person name="Benoit I."/>
            <person name="Brakhage A.A."/>
            <person name="Braus G.H."/>
            <person name="Fischer R."/>
            <person name="Frisvad J.C."/>
            <person name="Goldman G.H."/>
            <person name="Houbraken J."/>
            <person name="Oakley B."/>
            <person name="Pocsi I."/>
            <person name="Scazzocchio C."/>
            <person name="Seiboth B."/>
            <person name="vanKuyk P.A."/>
            <person name="Wortman J."/>
            <person name="Dyer P.S."/>
            <person name="Grigoriev I.V."/>
        </authorList>
    </citation>
    <scope>NUCLEOTIDE SEQUENCE [LARGE SCALE GENOMIC DNA]</scope>
    <source>
        <strain evidence="20">CBS 583.65</strain>
    </source>
</reference>
<dbReference type="FunFam" id="3.30.40.10:FF:000038">
    <property type="entry name" value="E3 ubiquitin-protein ligase listerin"/>
    <property type="match status" value="1"/>
</dbReference>
<name>A0A1L9P5T8_ASPVE</name>
<evidence type="ECO:0000313" key="20">
    <source>
        <dbReference type="Proteomes" id="UP000184073"/>
    </source>
</evidence>
<dbReference type="SUPFAM" id="SSF48371">
    <property type="entry name" value="ARM repeat"/>
    <property type="match status" value="1"/>
</dbReference>
<dbReference type="Pfam" id="PF13639">
    <property type="entry name" value="zf-RING_2"/>
    <property type="match status" value="1"/>
</dbReference>
<comment type="subcellular location">
    <subcellularLocation>
        <location evidence="2">Cytoplasm</location>
        <location evidence="2">Cytosol</location>
    </subcellularLocation>
</comment>
<dbReference type="Pfam" id="PF22958">
    <property type="entry name" value="Ltn1_1st"/>
    <property type="match status" value="1"/>
</dbReference>
<comment type="function">
    <text evidence="14">E3 ubiquitin-protein ligase component of the ribosome quality control complex (RQC), a ribosome-associated complex that mediates ubiquitination and extraction of incompletely synthesized nascent chains for proteasomal degradation. Mediates ubiquitination of proteins derived from mRNAs lacking stop codons (non-stop proteins) and other translation arrest products induced by poly-lysine sequences and tandem rare codons. Ubiquitination leads to CDC48 recruitment for extraction and degradation of the incomplete translation product. May indirectly play a role in chromatin function and transcription.</text>
</comment>
<dbReference type="GO" id="GO:0043023">
    <property type="term" value="F:ribosomal large subunit binding"/>
    <property type="evidence" value="ECO:0007669"/>
    <property type="project" value="TreeGrafter"/>
</dbReference>
<dbReference type="OrthoDB" id="6108at2759"/>
<dbReference type="Proteomes" id="UP000184073">
    <property type="component" value="Unassembled WGS sequence"/>
</dbReference>
<comment type="subunit">
    <text evidence="16">Component of the ribosome quality control complex (RQC).</text>
</comment>
<keyword evidence="9 16" id="KW-0479">Metal-binding</keyword>
<dbReference type="GO" id="GO:0072344">
    <property type="term" value="P:rescue of stalled ribosome"/>
    <property type="evidence" value="ECO:0007669"/>
    <property type="project" value="UniProtKB-UniRule"/>
</dbReference>
<evidence type="ECO:0000256" key="12">
    <source>
        <dbReference type="ARBA" id="ARBA00022786"/>
    </source>
</evidence>
<dbReference type="EC" id="2.3.2.27" evidence="5 16"/>
<dbReference type="EMBL" id="KV878125">
    <property type="protein sequence ID" value="OJI96880.1"/>
    <property type="molecule type" value="Genomic_DNA"/>
</dbReference>
<dbReference type="GO" id="GO:0016567">
    <property type="term" value="P:protein ubiquitination"/>
    <property type="evidence" value="ECO:0007669"/>
    <property type="project" value="UniProtKB-UniPathway"/>
</dbReference>
<dbReference type="GeneID" id="63724075"/>
<evidence type="ECO:0000256" key="6">
    <source>
        <dbReference type="ARBA" id="ARBA00017157"/>
    </source>
</evidence>
<protein>
    <recommendedName>
        <fullName evidence="6 16">E3 ubiquitin-protein ligase listerin</fullName>
        <ecNumber evidence="5 16">2.3.2.27</ecNumber>
    </recommendedName>
    <alternativeName>
        <fullName evidence="16">RING-type E3 ubiquitin transferase listerin</fullName>
    </alternativeName>
</protein>
<dbReference type="InterPro" id="IPR039795">
    <property type="entry name" value="LTN1/Rkr1"/>
</dbReference>
<dbReference type="GO" id="GO:0008270">
    <property type="term" value="F:zinc ion binding"/>
    <property type="evidence" value="ECO:0007669"/>
    <property type="project" value="UniProtKB-KW"/>
</dbReference>
<evidence type="ECO:0000256" key="7">
    <source>
        <dbReference type="ARBA" id="ARBA00022490"/>
    </source>
</evidence>
<dbReference type="InterPro" id="IPR054478">
    <property type="entry name" value="LTN1_UBC"/>
</dbReference>
<feature type="domain" description="RING-type" evidence="18">
    <location>
        <begin position="1575"/>
        <end position="1621"/>
    </location>
</feature>
<dbReference type="VEuPathDB" id="FungiDB:ASPVEDRAFT_158697"/>
<feature type="compositionally biased region" description="Low complexity" evidence="17">
    <location>
        <begin position="7"/>
        <end position="22"/>
    </location>
</feature>
<keyword evidence="12 16" id="KW-0833">Ubl conjugation pathway</keyword>
<evidence type="ECO:0000256" key="5">
    <source>
        <dbReference type="ARBA" id="ARBA00012483"/>
    </source>
</evidence>
<evidence type="ECO:0000256" key="2">
    <source>
        <dbReference type="ARBA" id="ARBA00004514"/>
    </source>
</evidence>
<sequence>MSKKFKSQASSSRAAASTFGGFGGFSSSVSGQGKELSSLTYVAEPPDLSQISDPQLAIAFKNFTKKDDVTRTKALDDIKYYVSNVAANGGTLEEGFLEAWIRIYPRASIDIYRRVRQSAHSVQGSIASLVGKRVARFLPRVVGAWLAGVYDNDKPVHQSALESITRVFATDEKRNAIWKVFQSSIIDFVDDVILQQTPQTLSDERTVKPEDAQAKYARVVGTAILLFNRILGNTTREDRQNDLPKIETILGSKTLWTFCYHDDPFVRRSMYVLIRTVVSGEPEELDWKLASAALIGKSLHITQLGSSSDLSDALLHVTSARPQIWTDDYSGKTSSSKRLLQYIRKGSQGSPGAFWSNIYQLLQLVPLETLAKLDPNSTGDDTIGLSGATALMEAIHEGLSSREEPQQNRTLGWKIYVETAMWLAHGLSDDDTIQLLQDELSPLIMQYVRPEPEAARWSLPKQSSETICTEYLTALFSFGYDIAFNKLWMKLSNDLLVSVRLSSPEQSKDFKASQDAVCSQTGRLFSLEAALLSRLADQELEPKVLYTLEKLNLGLLNDCLEVLRSRNGKPYGATAVVEEVVRRVPQIAQHSHELLDFIQKDAPELLFSPSGDRLISIILLCRTWPGFSSSFEELIKRVAQLENVMTNTSSVQKLLSSLDFNEVDNEIIGPLIMRAMELACKGSQLHWSVVISTLQNPTSQGELEDSIFLSLMDNLSTDDEILDTLQGLKQIVSTVPNAARRFQTGNQGSKLTGKLLFLTESPSEEISSLSLSLIEQMKRSAVGETSAKAGIEILQENLAYANEESLSIESLLDIAEELLRSSQSENVSQLARDILPSQETWEEALDPFLGLPPRPSTAITNPLSGVVHLVNRELSESFSKRYENVARDSSHCSTAFRLTHFTVRLLSSFDFTEHLDMDGFKVLFSNLPLAVQLIEDDLDIERYNFIAGPLTHELREEYRDIVNDARKIISNWSSSAQNIRSTEETIASSLASVWKLRVEQLDDTSPSAYRVGEAFVKILDGMDPSDIHYSSEMVGQLCKEIRTANAIRSASWVVVLRRSILTNPAGTRVCNEFVADSTGLKVEGETMNGLRKLSLLNLLLSDEEEMNPMASMPTQRLIFFVKHLIQCLQSEHISLSLKTEIFKSLTLALPNVKEMYGPHWEECMDILSSTWRAIGGGDGALTVLNSSFRLFSCLEAIVEDDESNDDVKDAWADRKSTLFNVLTSTLWKFDSSTTFHLPRDLTVDRLCRIIKTMPTGHIEDISKVYPLLTAHSLVLQHAAFTLLHRYIPSVQEQVSLDVALSKSEVKLPYEVISLLLGAPTMGSISLSYGDDKTWADIRSYLLSWKLVFDHFANASFALQEQYASNIKEHDVLPSLLEFMFDFLQKGHGKLVDASKLDIRAFELDQSEDYEKEIQWLLIHLYFLCLRHLANLTKAWWIDAKKRIKGPVETWTEKFISPLVISDSLESVTEWMSTQDPDEERALNVKVSSKTAEIIASIPVDEESPPVSISIALPAAYPLHPALVVGRSRVLVDERKWKSWLLTIQGVIMFANGNLEDGLLAFRKNVQGALKGQSECAICYSVISTDMQTPNKRCATCKHTFHSVCLYRWFKSSNQSTCPLCRNQFTFA</sequence>
<keyword evidence="10" id="KW-0677">Repeat</keyword>
<accession>A0A1L9P5T8</accession>
<dbReference type="InterPro" id="IPR013083">
    <property type="entry name" value="Znf_RING/FYVE/PHD"/>
</dbReference>